<dbReference type="FunFam" id="1.10.150.310:FF:000001">
    <property type="entry name" value="RNA-binding transcriptional accessory protein"/>
    <property type="match status" value="1"/>
</dbReference>
<evidence type="ECO:0000256" key="1">
    <source>
        <dbReference type="SAM" id="MobiDB-lite"/>
    </source>
</evidence>
<dbReference type="InterPro" id="IPR032639">
    <property type="entry name" value="Tex_YqgF"/>
</dbReference>
<dbReference type="Gene3D" id="1.10.3500.10">
    <property type="entry name" value="Tex N-terminal region-like"/>
    <property type="match status" value="1"/>
</dbReference>
<name>A0A290Q581_9BACT</name>
<feature type="compositionally biased region" description="Gly residues" evidence="1">
    <location>
        <begin position="735"/>
        <end position="751"/>
    </location>
</feature>
<dbReference type="PROSITE" id="PS50126">
    <property type="entry name" value="S1"/>
    <property type="match status" value="1"/>
</dbReference>
<dbReference type="GO" id="GO:0003729">
    <property type="term" value="F:mRNA binding"/>
    <property type="evidence" value="ECO:0007669"/>
    <property type="project" value="UniProtKB-ARBA"/>
</dbReference>
<dbReference type="InterPro" id="IPR037027">
    <property type="entry name" value="YqgF/RNaseH-like_dom_sf"/>
</dbReference>
<dbReference type="GO" id="GO:0006412">
    <property type="term" value="P:translation"/>
    <property type="evidence" value="ECO:0007669"/>
    <property type="project" value="TreeGrafter"/>
</dbReference>
<dbReference type="InterPro" id="IPR012337">
    <property type="entry name" value="RNaseH-like_sf"/>
</dbReference>
<dbReference type="SMART" id="SM00316">
    <property type="entry name" value="S1"/>
    <property type="match status" value="1"/>
</dbReference>
<dbReference type="InterPro" id="IPR006641">
    <property type="entry name" value="YqgF/RNaseH-like_dom"/>
</dbReference>
<evidence type="ECO:0000313" key="3">
    <source>
        <dbReference type="EMBL" id="ATC63593.1"/>
    </source>
</evidence>
<dbReference type="Pfam" id="PF17674">
    <property type="entry name" value="HHH_9"/>
    <property type="match status" value="1"/>
</dbReference>
<dbReference type="Gene3D" id="3.30.420.140">
    <property type="entry name" value="YqgF/RNase H-like domain"/>
    <property type="match status" value="1"/>
</dbReference>
<dbReference type="RefSeq" id="WP_096055225.1">
    <property type="nucleotide sequence ID" value="NZ_CP023344.1"/>
</dbReference>
<dbReference type="GO" id="GO:0005737">
    <property type="term" value="C:cytoplasm"/>
    <property type="evidence" value="ECO:0007669"/>
    <property type="project" value="UniProtKB-ARBA"/>
</dbReference>
<dbReference type="SUPFAM" id="SSF53098">
    <property type="entry name" value="Ribonuclease H-like"/>
    <property type="match status" value="1"/>
</dbReference>
<dbReference type="Pfam" id="PF12836">
    <property type="entry name" value="HHH_3"/>
    <property type="match status" value="1"/>
</dbReference>
<organism evidence="3 4">
    <name type="scientific">Nibricoccus aquaticus</name>
    <dbReference type="NCBI Taxonomy" id="2576891"/>
    <lineage>
        <taxon>Bacteria</taxon>
        <taxon>Pseudomonadati</taxon>
        <taxon>Verrucomicrobiota</taxon>
        <taxon>Opitutia</taxon>
        <taxon>Opitutales</taxon>
        <taxon>Opitutaceae</taxon>
        <taxon>Nibricoccus</taxon>
    </lineage>
</organism>
<dbReference type="EMBL" id="CP023344">
    <property type="protein sequence ID" value="ATC63593.1"/>
    <property type="molecule type" value="Genomic_DNA"/>
</dbReference>
<evidence type="ECO:0000259" key="2">
    <source>
        <dbReference type="PROSITE" id="PS50126"/>
    </source>
</evidence>
<dbReference type="Proteomes" id="UP000217265">
    <property type="component" value="Chromosome"/>
</dbReference>
<dbReference type="GO" id="GO:0003735">
    <property type="term" value="F:structural constituent of ribosome"/>
    <property type="evidence" value="ECO:0007669"/>
    <property type="project" value="TreeGrafter"/>
</dbReference>
<dbReference type="AlphaFoldDB" id="A0A290Q581"/>
<dbReference type="GO" id="GO:0006139">
    <property type="term" value="P:nucleobase-containing compound metabolic process"/>
    <property type="evidence" value="ECO:0007669"/>
    <property type="project" value="InterPro"/>
</dbReference>
<dbReference type="SMART" id="SM00732">
    <property type="entry name" value="YqgFc"/>
    <property type="match status" value="1"/>
</dbReference>
<dbReference type="Gene3D" id="1.10.10.650">
    <property type="entry name" value="RuvA domain 2-like"/>
    <property type="match status" value="1"/>
</dbReference>
<reference evidence="3 4" key="1">
    <citation type="submission" date="2017-09" db="EMBL/GenBank/DDBJ databases">
        <title>Complete genome sequence of Verrucomicrobial strain HZ-65, isolated from freshwater.</title>
        <authorList>
            <person name="Choi A."/>
        </authorList>
    </citation>
    <scope>NUCLEOTIDE SEQUENCE [LARGE SCALE GENOMIC DNA]</scope>
    <source>
        <strain evidence="3 4">HZ-65</strain>
    </source>
</reference>
<dbReference type="CDD" id="cd05685">
    <property type="entry name" value="S1_Tex"/>
    <property type="match status" value="1"/>
</dbReference>
<dbReference type="InterPro" id="IPR023319">
    <property type="entry name" value="Tex-like_HTH_dom_sf"/>
</dbReference>
<gene>
    <name evidence="3" type="ORF">CMV30_06290</name>
</gene>
<dbReference type="SUPFAM" id="SSF158832">
    <property type="entry name" value="Tex N-terminal region-like"/>
    <property type="match status" value="1"/>
</dbReference>
<dbReference type="Pfam" id="PF00575">
    <property type="entry name" value="S1"/>
    <property type="match status" value="1"/>
</dbReference>
<feature type="domain" description="S1 motif" evidence="2">
    <location>
        <begin position="653"/>
        <end position="722"/>
    </location>
</feature>
<dbReference type="InterPro" id="IPR023323">
    <property type="entry name" value="Tex-like_dom_sf"/>
</dbReference>
<dbReference type="Pfam" id="PF16921">
    <property type="entry name" value="Tex_YqgF"/>
    <property type="match status" value="1"/>
</dbReference>
<dbReference type="PANTHER" id="PTHR10724">
    <property type="entry name" value="30S RIBOSOMAL PROTEIN S1"/>
    <property type="match status" value="1"/>
</dbReference>
<dbReference type="FunFam" id="3.30.420.140:FF:000001">
    <property type="entry name" value="RNA-binding transcriptional accessory protein"/>
    <property type="match status" value="1"/>
</dbReference>
<sequence>MDLPNPDHVLRITQELSLKVHQVATTAQLLKEGATVPFIARYRKEATGELDEVAITSIRDRLEALAALDERRAAITASLKERNILTDDLAKKIAGADTLTALEDIYLPFRPKKRTRATIAKEKGLEPLAEIIWAQDPATDLAAAVQPHIGHEYTADDGKNVKSKIASADEALAGARDILAERISDDAAARAKLRALYQKDATVSSKVIAGKETEGAKFKDYFDWSESLAKAPSHRVLAMRRGEKELFLMMRVTVNETAALAELEPMFVKGKSPASDQVRLAAQDSFKRLLAPAMETEMRLETKKRADETAIKVFADNLRELLLASPLGQKNVLAIDPGFRTGCKCVILDRQGKLLHNDVVYPEQGSHKSEEAKEKLSGFVKFFQIEAIAIGNGTAGRETETFVRSLGIPSSIPVVMVNESGASIYSASEVAREEFPDHDLTVRGAVSIGRRLMDPLAELVKLDPKSIGVGQYQHDVDQNALKRSLDDCVVSSVNGVGVEVNTASKQLLSYVSGLNTRTAAAIISRRNEKGPFSSRADLLEVSGLGPKAYEQAAGFLRIRGAANPLDTSAVHPESYPIVEKMAADVGVSVADLMRDQKARSKIKLESYVTEKVGLPTLNDILSELAKPGRDPRQKFEAFSFTDGVNKPEDLKPGMKLPGIVTNVTAFGAFVDIGVHQDGLVHVSQLSDNFVKDASEVVKVSQKVTVTVTEVDLARKRIALSMKSRPEIGAKTSGAPGAGGSRTGPGGGGGNRGNFNSAPAPKPQQSLGGDWFNAALNKKR</sequence>
<dbReference type="FunFam" id="2.40.50.140:FF:000051">
    <property type="entry name" value="RNA-binding transcriptional accessory protein"/>
    <property type="match status" value="1"/>
</dbReference>
<feature type="region of interest" description="Disordered" evidence="1">
    <location>
        <begin position="723"/>
        <end position="779"/>
    </location>
</feature>
<dbReference type="InterPro" id="IPR044146">
    <property type="entry name" value="S1_Tex"/>
</dbReference>
<dbReference type="FunFam" id="1.10.10.650:FF:000001">
    <property type="entry name" value="S1 RNA-binding domain 1"/>
    <property type="match status" value="1"/>
</dbReference>
<dbReference type="Gene3D" id="1.10.150.310">
    <property type="entry name" value="Tex RuvX-like domain-like"/>
    <property type="match status" value="1"/>
</dbReference>
<accession>A0A290Q581</accession>
<dbReference type="InterPro" id="IPR041692">
    <property type="entry name" value="HHH_9"/>
</dbReference>
<dbReference type="OrthoDB" id="9804714at2"/>
<dbReference type="InterPro" id="IPR050437">
    <property type="entry name" value="Ribos_protein_bS1-like"/>
</dbReference>
<dbReference type="InterPro" id="IPR018974">
    <property type="entry name" value="Tex-like_N"/>
</dbReference>
<dbReference type="Gene3D" id="2.40.50.140">
    <property type="entry name" value="Nucleic acid-binding proteins"/>
    <property type="match status" value="1"/>
</dbReference>
<dbReference type="InterPro" id="IPR010994">
    <property type="entry name" value="RuvA_2-like"/>
</dbReference>
<evidence type="ECO:0000313" key="4">
    <source>
        <dbReference type="Proteomes" id="UP000217265"/>
    </source>
</evidence>
<dbReference type="Pfam" id="PF09371">
    <property type="entry name" value="Tex_N"/>
    <property type="match status" value="1"/>
</dbReference>
<dbReference type="Pfam" id="PF22706">
    <property type="entry name" value="Tex_central_region"/>
    <property type="match status" value="1"/>
</dbReference>
<dbReference type="PANTHER" id="PTHR10724:SF10">
    <property type="entry name" value="S1 RNA-BINDING DOMAIN-CONTAINING PROTEIN 1"/>
    <property type="match status" value="1"/>
</dbReference>
<proteinExistence type="predicted"/>
<dbReference type="KEGG" id="vbh:CMV30_06290"/>
<protein>
    <submittedName>
        <fullName evidence="3">RNA-binding transcriptional accessory protein</fullName>
    </submittedName>
</protein>
<dbReference type="SUPFAM" id="SSF47781">
    <property type="entry name" value="RuvA domain 2-like"/>
    <property type="match status" value="2"/>
</dbReference>
<dbReference type="InterPro" id="IPR012340">
    <property type="entry name" value="NA-bd_OB-fold"/>
</dbReference>
<dbReference type="InterPro" id="IPR055179">
    <property type="entry name" value="Tex-like_central_region"/>
</dbReference>
<keyword evidence="4" id="KW-1185">Reference proteome</keyword>
<dbReference type="InterPro" id="IPR003029">
    <property type="entry name" value="S1_domain"/>
</dbReference>
<dbReference type="SUPFAM" id="SSF50249">
    <property type="entry name" value="Nucleic acid-binding proteins"/>
    <property type="match status" value="1"/>
</dbReference>